<organism evidence="3 4">
    <name type="scientific">Mesonia aestuariivivens</name>
    <dbReference type="NCBI Taxonomy" id="2796128"/>
    <lineage>
        <taxon>Bacteria</taxon>
        <taxon>Pseudomonadati</taxon>
        <taxon>Bacteroidota</taxon>
        <taxon>Flavobacteriia</taxon>
        <taxon>Flavobacteriales</taxon>
        <taxon>Flavobacteriaceae</taxon>
        <taxon>Mesonia</taxon>
    </lineage>
</organism>
<dbReference type="PANTHER" id="PTHR40841:SF2">
    <property type="entry name" value="SIDEROPHORE-DEGRADING ESTERASE (EUROFUNG)"/>
    <property type="match status" value="1"/>
</dbReference>
<accession>A0ABS6W4B0</accession>
<gene>
    <name evidence="3" type="ORF">KW502_09150</name>
</gene>
<dbReference type="Proteomes" id="UP000719267">
    <property type="component" value="Unassembled WGS sequence"/>
</dbReference>
<dbReference type="PANTHER" id="PTHR40841">
    <property type="entry name" value="SIDEROPHORE TRIACETYLFUSARININE C ESTERASE"/>
    <property type="match status" value="1"/>
</dbReference>
<protein>
    <recommendedName>
        <fullName evidence="5">Alpha/beta hydrolase</fullName>
    </recommendedName>
</protein>
<reference evidence="3 4" key="1">
    <citation type="submission" date="2021-07" db="EMBL/GenBank/DDBJ databases">
        <title>Mesonia aestuariivivens sp. nov., isolated from a tidal flat.</title>
        <authorList>
            <person name="Kim Y.-O."/>
            <person name="Yoon J.-H."/>
        </authorList>
    </citation>
    <scope>NUCLEOTIDE SEQUENCE [LARGE SCALE GENOMIC DNA]</scope>
    <source>
        <strain evidence="3 4">JHPTF-M18</strain>
    </source>
</reference>
<evidence type="ECO:0000313" key="3">
    <source>
        <dbReference type="EMBL" id="MBW2961963.1"/>
    </source>
</evidence>
<keyword evidence="2" id="KW-0378">Hydrolase</keyword>
<comment type="caution">
    <text evidence="3">The sequence shown here is derived from an EMBL/GenBank/DDBJ whole genome shotgun (WGS) entry which is preliminary data.</text>
</comment>
<dbReference type="Pfam" id="PF00756">
    <property type="entry name" value="Esterase"/>
    <property type="match status" value="1"/>
</dbReference>
<comment type="similarity">
    <text evidence="1">Belongs to the esterase D family.</text>
</comment>
<dbReference type="InterPro" id="IPR000801">
    <property type="entry name" value="Esterase-like"/>
</dbReference>
<evidence type="ECO:0000313" key="4">
    <source>
        <dbReference type="Proteomes" id="UP000719267"/>
    </source>
</evidence>
<sequence>MKNTLVAFIVLLNFLGNAQTSKEINIGKSYHIYSKILNEEREYYVYLPDDYQENEDKQYPVVYLLDANINFHSYTGLQQMLSRGRRGGFIPKMIVVGIVNTNRNRDLTPVKTKKLPEKFRKNKAMLEDGGGGENFLNFIINELRPELQQKYRTNSSATFVGHSFGGLTIMYTLLKHPEYFDNYLAIDPSIWWDDNYLFKLANSAKDFFQFNNKRLFFSSSKRKPNMMSRSPLENVFNKQSFKGLKWKFKNYPEENHGSVIIPSEYDGLKFLFKN</sequence>
<proteinExistence type="inferred from homology"/>
<dbReference type="RefSeq" id="WP_219040249.1">
    <property type="nucleotide sequence ID" value="NZ_JAHWDF010000008.1"/>
</dbReference>
<name>A0ABS6W4B0_9FLAO</name>
<evidence type="ECO:0000256" key="2">
    <source>
        <dbReference type="ARBA" id="ARBA00022801"/>
    </source>
</evidence>
<dbReference type="InterPro" id="IPR052558">
    <property type="entry name" value="Siderophore_Hydrolase_D"/>
</dbReference>
<dbReference type="EMBL" id="JAHWDF010000008">
    <property type="protein sequence ID" value="MBW2961963.1"/>
    <property type="molecule type" value="Genomic_DNA"/>
</dbReference>
<keyword evidence="4" id="KW-1185">Reference proteome</keyword>
<evidence type="ECO:0008006" key="5">
    <source>
        <dbReference type="Google" id="ProtNLM"/>
    </source>
</evidence>
<evidence type="ECO:0000256" key="1">
    <source>
        <dbReference type="ARBA" id="ARBA00005622"/>
    </source>
</evidence>